<dbReference type="Gene3D" id="2.40.50.230">
    <property type="entry name" value="Gp5 N-terminal domain"/>
    <property type="match status" value="1"/>
</dbReference>
<evidence type="ECO:0000313" key="1">
    <source>
        <dbReference type="EMBL" id="QDH16780.1"/>
    </source>
</evidence>
<dbReference type="RefSeq" id="WP_141460071.1">
    <property type="nucleotide sequence ID" value="NZ_CP038141.1"/>
</dbReference>
<dbReference type="OrthoDB" id="7269272at2"/>
<gene>
    <name evidence="1" type="ORF">E3D00_03755</name>
</gene>
<dbReference type="InterPro" id="IPR037026">
    <property type="entry name" value="Vgr_OB-fold_dom_sf"/>
</dbReference>
<reference evidence="1 2" key="1">
    <citation type="submission" date="2019-03" db="EMBL/GenBank/DDBJ databases">
        <title>The complete genome sequence of Swingsia samuiensis NBRC107927(T).</title>
        <authorList>
            <person name="Chua K.-O."/>
            <person name="Chan K.-G."/>
            <person name="See-Too W.-S."/>
        </authorList>
    </citation>
    <scope>NUCLEOTIDE SEQUENCE [LARGE SCALE GENOMIC DNA]</scope>
    <source>
        <strain evidence="1 2">AH83</strain>
    </source>
</reference>
<keyword evidence="2" id="KW-1185">Reference proteome</keyword>
<dbReference type="AlphaFoldDB" id="A0A4Y6UIY2"/>
<protein>
    <submittedName>
        <fullName evidence="1">Baseplate assembly protein</fullName>
    </submittedName>
</protein>
<sequence>MNNIKTIASAINNRTAHAVLGIVSSVDPVNHAIKVKIQPDNVETGWLPDAGITKAGTLRIASPADLGMHVVLLPIEGDGEHYVVIGSVFDTVIMPPVSPMSGKVAQPGEWLLQAGCQNAVFGSQHKKEKTSLKSGWCHVGDEGIALGAGNSVLHIKDNTITFKVGHILAELTADGLTVTGGDIKNDQHSLNNHIHTVNNRETSQPIG</sequence>
<dbReference type="Proteomes" id="UP000316313">
    <property type="component" value="Chromosome"/>
</dbReference>
<accession>A0A4Y6UIY2</accession>
<dbReference type="EMBL" id="CP038141">
    <property type="protein sequence ID" value="QDH16780.1"/>
    <property type="molecule type" value="Genomic_DNA"/>
</dbReference>
<organism evidence="1 2">
    <name type="scientific">Swingsia samuiensis</name>
    <dbReference type="NCBI Taxonomy" id="1293412"/>
    <lineage>
        <taxon>Bacteria</taxon>
        <taxon>Pseudomonadati</taxon>
        <taxon>Pseudomonadota</taxon>
        <taxon>Alphaproteobacteria</taxon>
        <taxon>Acetobacterales</taxon>
        <taxon>Acetobacteraceae</taxon>
        <taxon>Swingsia</taxon>
    </lineage>
</organism>
<name>A0A4Y6UIY2_9PROT</name>
<proteinExistence type="predicted"/>
<evidence type="ECO:0000313" key="2">
    <source>
        <dbReference type="Proteomes" id="UP000316313"/>
    </source>
</evidence>
<dbReference type="KEGG" id="ssam:E3D00_03755"/>